<evidence type="ECO:0000313" key="12">
    <source>
        <dbReference type="EMBL" id="MFC4331439.1"/>
    </source>
</evidence>
<evidence type="ECO:0000259" key="11">
    <source>
        <dbReference type="Pfam" id="PF07730"/>
    </source>
</evidence>
<dbReference type="Gene3D" id="3.30.565.10">
    <property type="entry name" value="Histidine kinase-like ATPase, C-terminal domain"/>
    <property type="match status" value="1"/>
</dbReference>
<evidence type="ECO:0000256" key="4">
    <source>
        <dbReference type="ARBA" id="ARBA00022679"/>
    </source>
</evidence>
<evidence type="ECO:0000256" key="6">
    <source>
        <dbReference type="ARBA" id="ARBA00022777"/>
    </source>
</evidence>
<evidence type="ECO:0000256" key="8">
    <source>
        <dbReference type="ARBA" id="ARBA00023012"/>
    </source>
</evidence>
<keyword evidence="5" id="KW-0547">Nucleotide-binding</keyword>
<accession>A0ABV8TL58</accession>
<evidence type="ECO:0000256" key="10">
    <source>
        <dbReference type="SAM" id="Phobius"/>
    </source>
</evidence>
<dbReference type="CDD" id="cd16917">
    <property type="entry name" value="HATPase_UhpB-NarQ-NarX-like"/>
    <property type="match status" value="1"/>
</dbReference>
<comment type="caution">
    <text evidence="12">The sequence shown here is derived from an EMBL/GenBank/DDBJ whole genome shotgun (WGS) entry which is preliminary data.</text>
</comment>
<comment type="catalytic activity">
    <reaction evidence="1">
        <text>ATP + protein L-histidine = ADP + protein N-phospho-L-histidine.</text>
        <dbReference type="EC" id="2.7.13.3"/>
    </reaction>
</comment>
<dbReference type="Gene3D" id="1.20.5.1930">
    <property type="match status" value="1"/>
</dbReference>
<dbReference type="PANTHER" id="PTHR24421">
    <property type="entry name" value="NITRATE/NITRITE SENSOR PROTEIN NARX-RELATED"/>
    <property type="match status" value="1"/>
</dbReference>
<feature type="transmembrane region" description="Helical" evidence="10">
    <location>
        <begin position="171"/>
        <end position="195"/>
    </location>
</feature>
<proteinExistence type="predicted"/>
<sequence>MTRGLRPLLRGSTYTGALFACCGALASIAPLPFVALLSPVWRFAPYGAQIVLDLLVWAVLIGAAGLARPTRRVLVACARRVLRVPLPDPAAVRRPAGAHDGGPASAPPAGPSGADRWRTPLWLLLHVALGWAGALVGGGLIVAGLILPGNWLGAEGGLVLFGRSVRVTGGWGSWPAALGCLLLAATVCAVVTGTLRRAAPRLLGPSAAERLALAAERELRLAERNRLAQELHDSIGHTLTATTIQAAVAGEMLGADPAAARAALRGIEESARAALEDLDYVLGVLREQEAGTAPVRTLADLPELLDRLRHAGAVVEPELSGALAQVRGTLSRAAYRIVQEGLTNALRHGAGGPVAVRVAAGADVLELDVVNRTGAAAGPGAGAFPPSGRGLSGLAERVRLLHGEIQAGPDGPDHWRLAVRLPVRWPA</sequence>
<evidence type="ECO:0000256" key="3">
    <source>
        <dbReference type="ARBA" id="ARBA00022553"/>
    </source>
</evidence>
<keyword evidence="7" id="KW-0067">ATP-binding</keyword>
<dbReference type="SUPFAM" id="SSF55874">
    <property type="entry name" value="ATPase domain of HSP90 chaperone/DNA topoisomerase II/histidine kinase"/>
    <property type="match status" value="1"/>
</dbReference>
<keyword evidence="10" id="KW-0812">Transmembrane</keyword>
<dbReference type="Proteomes" id="UP001595824">
    <property type="component" value="Unassembled WGS sequence"/>
</dbReference>
<dbReference type="GO" id="GO:0016301">
    <property type="term" value="F:kinase activity"/>
    <property type="evidence" value="ECO:0007669"/>
    <property type="project" value="UniProtKB-KW"/>
</dbReference>
<dbReference type="PANTHER" id="PTHR24421:SF10">
    <property type="entry name" value="NITRATE_NITRITE SENSOR PROTEIN NARQ"/>
    <property type="match status" value="1"/>
</dbReference>
<organism evidence="12 13">
    <name type="scientific">Streptomyces andamanensis</name>
    <dbReference type="NCBI Taxonomy" id="1565035"/>
    <lineage>
        <taxon>Bacteria</taxon>
        <taxon>Bacillati</taxon>
        <taxon>Actinomycetota</taxon>
        <taxon>Actinomycetes</taxon>
        <taxon>Kitasatosporales</taxon>
        <taxon>Streptomycetaceae</taxon>
        <taxon>Streptomyces</taxon>
    </lineage>
</organism>
<dbReference type="InterPro" id="IPR036890">
    <property type="entry name" value="HATPase_C_sf"/>
</dbReference>
<keyword evidence="13" id="KW-1185">Reference proteome</keyword>
<feature type="region of interest" description="Disordered" evidence="9">
    <location>
        <begin position="93"/>
        <end position="112"/>
    </location>
</feature>
<keyword evidence="3" id="KW-0597">Phosphoprotein</keyword>
<name>A0ABV8TL58_9ACTN</name>
<dbReference type="RefSeq" id="WP_381742726.1">
    <property type="nucleotide sequence ID" value="NZ_JBHSDP010000025.1"/>
</dbReference>
<evidence type="ECO:0000256" key="9">
    <source>
        <dbReference type="SAM" id="MobiDB-lite"/>
    </source>
</evidence>
<dbReference type="EC" id="2.7.13.3" evidence="2"/>
<keyword evidence="6 12" id="KW-0418">Kinase</keyword>
<evidence type="ECO:0000256" key="7">
    <source>
        <dbReference type="ARBA" id="ARBA00022840"/>
    </source>
</evidence>
<evidence type="ECO:0000256" key="5">
    <source>
        <dbReference type="ARBA" id="ARBA00022741"/>
    </source>
</evidence>
<dbReference type="PROSITE" id="PS51257">
    <property type="entry name" value="PROKAR_LIPOPROTEIN"/>
    <property type="match status" value="1"/>
</dbReference>
<feature type="transmembrane region" description="Helical" evidence="10">
    <location>
        <begin position="121"/>
        <end position="151"/>
    </location>
</feature>
<keyword evidence="10" id="KW-0472">Membrane</keyword>
<feature type="transmembrane region" description="Helical" evidence="10">
    <location>
        <begin position="43"/>
        <end position="66"/>
    </location>
</feature>
<feature type="transmembrane region" description="Helical" evidence="10">
    <location>
        <begin position="12"/>
        <end position="37"/>
    </location>
</feature>
<dbReference type="InterPro" id="IPR050482">
    <property type="entry name" value="Sensor_HK_TwoCompSys"/>
</dbReference>
<evidence type="ECO:0000256" key="2">
    <source>
        <dbReference type="ARBA" id="ARBA00012438"/>
    </source>
</evidence>
<dbReference type="Pfam" id="PF07730">
    <property type="entry name" value="HisKA_3"/>
    <property type="match status" value="1"/>
</dbReference>
<dbReference type="EMBL" id="JBHSDP010000025">
    <property type="protein sequence ID" value="MFC4331439.1"/>
    <property type="molecule type" value="Genomic_DNA"/>
</dbReference>
<keyword evidence="4" id="KW-0808">Transferase</keyword>
<reference evidence="13" key="1">
    <citation type="journal article" date="2019" name="Int. J. Syst. Evol. Microbiol.">
        <title>The Global Catalogue of Microorganisms (GCM) 10K type strain sequencing project: providing services to taxonomists for standard genome sequencing and annotation.</title>
        <authorList>
            <consortium name="The Broad Institute Genomics Platform"/>
            <consortium name="The Broad Institute Genome Sequencing Center for Infectious Disease"/>
            <person name="Wu L."/>
            <person name="Ma J."/>
        </authorList>
    </citation>
    <scope>NUCLEOTIDE SEQUENCE [LARGE SCALE GENOMIC DNA]</scope>
    <source>
        <strain evidence="13">PCU 347</strain>
    </source>
</reference>
<gene>
    <name evidence="12" type="ORF">ACFPC0_27400</name>
</gene>
<keyword evidence="10" id="KW-1133">Transmembrane helix</keyword>
<dbReference type="InterPro" id="IPR011712">
    <property type="entry name" value="Sig_transdc_His_kin_sub3_dim/P"/>
</dbReference>
<evidence type="ECO:0000313" key="13">
    <source>
        <dbReference type="Proteomes" id="UP001595824"/>
    </source>
</evidence>
<keyword evidence="8" id="KW-0902">Two-component regulatory system</keyword>
<evidence type="ECO:0000256" key="1">
    <source>
        <dbReference type="ARBA" id="ARBA00000085"/>
    </source>
</evidence>
<protein>
    <recommendedName>
        <fullName evidence="2">histidine kinase</fullName>
        <ecNumber evidence="2">2.7.13.3</ecNumber>
    </recommendedName>
</protein>
<feature type="domain" description="Signal transduction histidine kinase subgroup 3 dimerisation and phosphoacceptor" evidence="11">
    <location>
        <begin position="223"/>
        <end position="289"/>
    </location>
</feature>